<name>A0A1E1WWA8_9ACAR</name>
<accession>A0A1E1WWA8</accession>
<dbReference type="InterPro" id="IPR012674">
    <property type="entry name" value="Calycin"/>
</dbReference>
<sequence length="171" mass="19853">KNHTEILLLNISTELRGGVWNCLKSKFRATLNATSKQDPKGVNRTLECYVNETRHGNWSKLEKNVTVYVRLEEHKFPLLNLYAEQGVLPPHWEDYYRLLFARPTCFVLRTFFGMSLKEPCALFGLRNLNKTDYDRCATRFRQACSNMTEEDYRKGCADIEKNGTISSGNVY</sequence>
<proteinExistence type="evidence at transcript level"/>
<feature type="non-terminal residue" evidence="1">
    <location>
        <position position="1"/>
    </location>
</feature>
<dbReference type="AlphaFoldDB" id="A0A1E1WWA8"/>
<evidence type="ECO:0000313" key="1">
    <source>
        <dbReference type="EMBL" id="JAT91313.1"/>
    </source>
</evidence>
<dbReference type="EMBL" id="GFAC01007875">
    <property type="protein sequence ID" value="JAT91313.1"/>
    <property type="molecule type" value="mRNA"/>
</dbReference>
<protein>
    <submittedName>
        <fullName evidence="1">Uncharacterized protein</fullName>
    </submittedName>
</protein>
<reference evidence="1" key="1">
    <citation type="journal article" date="2017" name="Front. Cell. Infect. Microbiol.">
        <title>The Distinct Transcriptional Response of the Midgut of Amblyomma sculptum and Amblyomma aureolatum Ticks to Rickettsia rickettsii Correlates to Their Differences in Susceptibility to Infection.</title>
        <authorList>
            <person name="Martins L.A."/>
            <person name="Galletti M.F.B.M."/>
            <person name="Ribeiro J.M."/>
            <person name="Fujita A."/>
            <person name="Costa F.B."/>
            <person name="Labruna M.B."/>
            <person name="Daffre S."/>
            <person name="Fogaca A.C."/>
        </authorList>
    </citation>
    <scope>NUCLEOTIDE SEQUENCE</scope>
</reference>
<dbReference type="Gene3D" id="2.40.128.20">
    <property type="match status" value="1"/>
</dbReference>
<organism evidence="1">
    <name type="scientific">Amblyomma aureolatum</name>
    <dbReference type="NCBI Taxonomy" id="187763"/>
    <lineage>
        <taxon>Eukaryota</taxon>
        <taxon>Metazoa</taxon>
        <taxon>Ecdysozoa</taxon>
        <taxon>Arthropoda</taxon>
        <taxon>Chelicerata</taxon>
        <taxon>Arachnida</taxon>
        <taxon>Acari</taxon>
        <taxon>Parasitiformes</taxon>
        <taxon>Ixodida</taxon>
        <taxon>Ixodoidea</taxon>
        <taxon>Ixodidae</taxon>
        <taxon>Amblyomminae</taxon>
        <taxon>Amblyomma</taxon>
    </lineage>
</organism>